<dbReference type="PROSITE" id="PS51257">
    <property type="entry name" value="PROKAR_LIPOPROTEIN"/>
    <property type="match status" value="1"/>
</dbReference>
<dbReference type="PANTHER" id="PTHR10166:SF37">
    <property type="entry name" value="STOLID, ISOFORM H"/>
    <property type="match status" value="1"/>
</dbReference>
<dbReference type="Gramene" id="Pp3c22_5320V3.1">
    <property type="protein sequence ID" value="Pp3c22_5320V3.1"/>
    <property type="gene ID" value="Pp3c22_5320"/>
</dbReference>
<reference evidence="5" key="3">
    <citation type="submission" date="2020-12" db="UniProtKB">
        <authorList>
            <consortium name="EnsemblPlants"/>
        </authorList>
    </citation>
    <scope>IDENTIFICATION</scope>
</reference>
<feature type="region of interest" description="Disordered" evidence="1">
    <location>
        <begin position="573"/>
        <end position="606"/>
    </location>
</feature>
<dbReference type="RefSeq" id="XP_024361322.1">
    <property type="nucleotide sequence ID" value="XM_024505554.2"/>
</dbReference>
<dbReference type="EnsemblPlants" id="Pp3c22_5320V3.1">
    <property type="protein sequence ID" value="Pp3c22_5320V3.1"/>
    <property type="gene ID" value="Pp3c22_5320"/>
</dbReference>
<evidence type="ECO:0000313" key="6">
    <source>
        <dbReference type="Proteomes" id="UP000006727"/>
    </source>
</evidence>
<dbReference type="GO" id="GO:0005245">
    <property type="term" value="F:voltage-gated calcium channel activity"/>
    <property type="evidence" value="ECO:0000318"/>
    <property type="project" value="GO_Central"/>
</dbReference>
<keyword evidence="2" id="KW-1133">Transmembrane helix</keyword>
<dbReference type="EnsemblPlants" id="Pp3c22_5320V3.4">
    <property type="protein sequence ID" value="Pp3c22_5320V3.4"/>
    <property type="gene ID" value="Pp3c22_5320"/>
</dbReference>
<feature type="chain" id="PRO_5044576240" description="VWFA domain-containing protein" evidence="3">
    <location>
        <begin position="24"/>
        <end position="606"/>
    </location>
</feature>
<keyword evidence="6" id="KW-1185">Reference proteome</keyword>
<organism evidence="4">
    <name type="scientific">Physcomitrium patens</name>
    <name type="common">Spreading-leaved earth moss</name>
    <name type="synonym">Physcomitrella patens</name>
    <dbReference type="NCBI Taxonomy" id="3218"/>
    <lineage>
        <taxon>Eukaryota</taxon>
        <taxon>Viridiplantae</taxon>
        <taxon>Streptophyta</taxon>
        <taxon>Embryophyta</taxon>
        <taxon>Bryophyta</taxon>
        <taxon>Bryophytina</taxon>
        <taxon>Bryopsida</taxon>
        <taxon>Funariidae</taxon>
        <taxon>Funariales</taxon>
        <taxon>Funariaceae</taxon>
        <taxon>Physcomitrium</taxon>
    </lineage>
</organism>
<dbReference type="EMBL" id="ABEU02000022">
    <property type="protein sequence ID" value="PNR30425.1"/>
    <property type="molecule type" value="Genomic_DNA"/>
</dbReference>
<accession>A0A2K1IMC0</accession>
<evidence type="ECO:0000313" key="4">
    <source>
        <dbReference type="EMBL" id="PNR30425.1"/>
    </source>
</evidence>
<dbReference type="OMA" id="YTICADS"/>
<evidence type="ECO:0000256" key="1">
    <source>
        <dbReference type="SAM" id="MobiDB-lite"/>
    </source>
</evidence>
<feature type="signal peptide" evidence="3">
    <location>
        <begin position="1"/>
        <end position="23"/>
    </location>
</feature>
<dbReference type="PaxDb" id="3218-PP1S12_413V6.1"/>
<reference evidence="4 6" key="2">
    <citation type="journal article" date="2018" name="Plant J.">
        <title>The Physcomitrella patens chromosome-scale assembly reveals moss genome structure and evolution.</title>
        <authorList>
            <person name="Lang D."/>
            <person name="Ullrich K.K."/>
            <person name="Murat F."/>
            <person name="Fuchs J."/>
            <person name="Jenkins J."/>
            <person name="Haas F.B."/>
            <person name="Piednoel M."/>
            <person name="Gundlach H."/>
            <person name="Van Bel M."/>
            <person name="Meyberg R."/>
            <person name="Vives C."/>
            <person name="Morata J."/>
            <person name="Symeonidi A."/>
            <person name="Hiss M."/>
            <person name="Muchero W."/>
            <person name="Kamisugi Y."/>
            <person name="Saleh O."/>
            <person name="Blanc G."/>
            <person name="Decker E.L."/>
            <person name="van Gessel N."/>
            <person name="Grimwood J."/>
            <person name="Hayes R.D."/>
            <person name="Graham S.W."/>
            <person name="Gunter L.E."/>
            <person name="McDaniel S.F."/>
            <person name="Hoernstein S.N.W."/>
            <person name="Larsson A."/>
            <person name="Li F.W."/>
            <person name="Perroud P.F."/>
            <person name="Phillips J."/>
            <person name="Ranjan P."/>
            <person name="Rokshar D.S."/>
            <person name="Rothfels C.J."/>
            <person name="Schneider L."/>
            <person name="Shu S."/>
            <person name="Stevenson D.W."/>
            <person name="Thummler F."/>
            <person name="Tillich M."/>
            <person name="Villarreal Aguilar J.C."/>
            <person name="Widiez T."/>
            <person name="Wong G.K."/>
            <person name="Wymore A."/>
            <person name="Zhang Y."/>
            <person name="Zimmer A.D."/>
            <person name="Quatrano R.S."/>
            <person name="Mayer K.F.X."/>
            <person name="Goodstein D."/>
            <person name="Casacuberta J.M."/>
            <person name="Vandepoele K."/>
            <person name="Reski R."/>
            <person name="Cuming A.C."/>
            <person name="Tuskan G.A."/>
            <person name="Maumus F."/>
            <person name="Salse J."/>
            <person name="Schmutz J."/>
            <person name="Rensing S.A."/>
        </authorList>
    </citation>
    <scope>NUCLEOTIDE SEQUENCE [LARGE SCALE GENOMIC DNA]</scope>
    <source>
        <strain evidence="5 6">cv. Gransden 2004</strain>
    </source>
</reference>
<dbReference type="Gramene" id="Pp3c22_5320V3.4">
    <property type="protein sequence ID" value="Pp3c22_5320V3.4"/>
    <property type="gene ID" value="Pp3c22_5320"/>
</dbReference>
<sequence>MPDHGRLVALFFIFSLISCPVHALTELERAKSMLLQKETDLSILVSQVQKNHDAVQQNCDSLKNCGEGPACSRLSCFSYSGTSRLDDYKCHHVYNNSFCPVGGGPCQYRNFDFSQSFVRRVVDDPGSRQSICAQKKLHNYMTKMSNDTHFFQAYYGAIDGSFRYFPGADEVSCEQIYDPRIRPWFRESIHAKKSVVVLINTGSTMTDNINAQNFTLLDKVKEKLSSTFPRTLSGKDKITFMTFNYSGSYRLNPDPYVVGSDANTPNGDSTVEKLKNIVYTPDLGISLTDPTEVNATNSINGAIDLLSKDDPQYFKVILMFTTGSVRIPPNITLDSSVRLFIYNLDTGSNQSPNECSVDRVHFEDLNYVAFDKNILFALRAYFSWFGNIHRLIMNSSKDYSEQYSDYSGVDVNTFTLSVPVFALTGNQLLGVVGVDIFKTETANDYGFRDPTTLTAAVTGRYNQSTSTSDGYDASTMINVPSVCYTPYTICADSIIDENNICLPNPENHDMKVSCCGACSPKKNSLPIRLIAGLTAGGVITIAFLACLCCFCQRQIEEKKRNKAIRDIRIFEPPAGAGARSTGTEDPPTGTAPHSRRHAAAAITSET</sequence>
<gene>
    <name evidence="5" type="primary">LOC112275303</name>
    <name evidence="4" type="ORF">PHYPA_026741</name>
</gene>
<evidence type="ECO:0008006" key="7">
    <source>
        <dbReference type="Google" id="ProtNLM"/>
    </source>
</evidence>
<dbReference type="Proteomes" id="UP000006727">
    <property type="component" value="Chromosome 22"/>
</dbReference>
<proteinExistence type="predicted"/>
<dbReference type="EnsemblPlants" id="Pp3c22_5320V3.2">
    <property type="protein sequence ID" value="Pp3c22_5320V3.2"/>
    <property type="gene ID" value="Pp3c22_5320"/>
</dbReference>
<evidence type="ECO:0000313" key="5">
    <source>
        <dbReference type="EnsemblPlants" id="Pp3c22_5320V3.1"/>
    </source>
</evidence>
<keyword evidence="2" id="KW-0472">Membrane</keyword>
<keyword evidence="2" id="KW-0812">Transmembrane</keyword>
<dbReference type="STRING" id="3218.A0A2K1IMC0"/>
<evidence type="ECO:0000256" key="3">
    <source>
        <dbReference type="SAM" id="SignalP"/>
    </source>
</evidence>
<dbReference type="InterPro" id="IPR051173">
    <property type="entry name" value="Ca_channel_alpha-2/delta"/>
</dbReference>
<dbReference type="AlphaFoldDB" id="A0A2K1IMC0"/>
<reference evidence="4 6" key="1">
    <citation type="journal article" date="2008" name="Science">
        <title>The Physcomitrella genome reveals evolutionary insights into the conquest of land by plants.</title>
        <authorList>
            <person name="Rensing S."/>
            <person name="Lang D."/>
            <person name="Zimmer A."/>
            <person name="Terry A."/>
            <person name="Salamov A."/>
            <person name="Shapiro H."/>
            <person name="Nishiyama T."/>
            <person name="Perroud P.-F."/>
            <person name="Lindquist E."/>
            <person name="Kamisugi Y."/>
            <person name="Tanahashi T."/>
            <person name="Sakakibara K."/>
            <person name="Fujita T."/>
            <person name="Oishi K."/>
            <person name="Shin-I T."/>
            <person name="Kuroki Y."/>
            <person name="Toyoda A."/>
            <person name="Suzuki Y."/>
            <person name="Hashimoto A."/>
            <person name="Yamaguchi K."/>
            <person name="Sugano A."/>
            <person name="Kohara Y."/>
            <person name="Fujiyama A."/>
            <person name="Anterola A."/>
            <person name="Aoki S."/>
            <person name="Ashton N."/>
            <person name="Barbazuk W.B."/>
            <person name="Barker E."/>
            <person name="Bennetzen J."/>
            <person name="Bezanilla M."/>
            <person name="Blankenship R."/>
            <person name="Cho S.H."/>
            <person name="Dutcher S."/>
            <person name="Estelle M."/>
            <person name="Fawcett J.A."/>
            <person name="Gundlach H."/>
            <person name="Hanada K."/>
            <person name="Heyl A."/>
            <person name="Hicks K.A."/>
            <person name="Hugh J."/>
            <person name="Lohr M."/>
            <person name="Mayer K."/>
            <person name="Melkozernov A."/>
            <person name="Murata T."/>
            <person name="Nelson D."/>
            <person name="Pils B."/>
            <person name="Prigge M."/>
            <person name="Reiss B."/>
            <person name="Renner T."/>
            <person name="Rombauts S."/>
            <person name="Rushton P."/>
            <person name="Sanderfoot A."/>
            <person name="Schween G."/>
            <person name="Shiu S.-H."/>
            <person name="Stueber K."/>
            <person name="Theodoulou F.L."/>
            <person name="Tu H."/>
            <person name="Van de Peer Y."/>
            <person name="Verrier P.J."/>
            <person name="Waters E."/>
            <person name="Wood A."/>
            <person name="Yang L."/>
            <person name="Cove D."/>
            <person name="Cuming A."/>
            <person name="Hasebe M."/>
            <person name="Lucas S."/>
            <person name="Mishler D.B."/>
            <person name="Reski R."/>
            <person name="Grigoriev I."/>
            <person name="Quatrano R.S."/>
            <person name="Boore J.L."/>
        </authorList>
    </citation>
    <scope>NUCLEOTIDE SEQUENCE [LARGE SCALE GENOMIC DNA]</scope>
    <source>
        <strain evidence="5 6">cv. Gransden 2004</strain>
    </source>
</reference>
<keyword evidence="3" id="KW-0732">Signal</keyword>
<feature type="transmembrane region" description="Helical" evidence="2">
    <location>
        <begin position="529"/>
        <end position="551"/>
    </location>
</feature>
<dbReference type="GeneID" id="112275303"/>
<evidence type="ECO:0000256" key="2">
    <source>
        <dbReference type="SAM" id="Phobius"/>
    </source>
</evidence>
<dbReference type="GO" id="GO:0005891">
    <property type="term" value="C:voltage-gated calcium channel complex"/>
    <property type="evidence" value="ECO:0000318"/>
    <property type="project" value="GO_Central"/>
</dbReference>
<dbReference type="Gramene" id="Pp3c22_5320V3.2">
    <property type="protein sequence ID" value="Pp3c22_5320V3.2"/>
    <property type="gene ID" value="Pp3c22_5320"/>
</dbReference>
<name>A0A2K1IMC0_PHYPA</name>
<dbReference type="PANTHER" id="PTHR10166">
    <property type="entry name" value="VOLTAGE-DEPENDENT CALCIUM CHANNEL SUBUNIT ALPHA-2/DELTA-RELATED"/>
    <property type="match status" value="1"/>
</dbReference>
<dbReference type="Gene3D" id="3.30.450.20">
    <property type="entry name" value="PAS domain"/>
    <property type="match status" value="1"/>
</dbReference>
<protein>
    <recommendedName>
        <fullName evidence="7">VWFA domain-containing protein</fullName>
    </recommendedName>
</protein>